<accession>A0A6J7THC0</accession>
<feature type="domain" description="FHA" evidence="1">
    <location>
        <begin position="5"/>
        <end position="38"/>
    </location>
</feature>
<gene>
    <name evidence="2" type="ORF">UFOPK4301_01052</name>
</gene>
<evidence type="ECO:0000313" key="2">
    <source>
        <dbReference type="EMBL" id="CAB5052256.1"/>
    </source>
</evidence>
<dbReference type="SUPFAM" id="SSF49879">
    <property type="entry name" value="SMAD/FHA domain"/>
    <property type="match status" value="1"/>
</dbReference>
<protein>
    <submittedName>
        <fullName evidence="2">Unannotated protein</fullName>
    </submittedName>
</protein>
<name>A0A6J7THC0_9ZZZZ</name>
<dbReference type="InterPro" id="IPR008984">
    <property type="entry name" value="SMAD_FHA_dom_sf"/>
</dbReference>
<organism evidence="2">
    <name type="scientific">freshwater metagenome</name>
    <dbReference type="NCBI Taxonomy" id="449393"/>
    <lineage>
        <taxon>unclassified sequences</taxon>
        <taxon>metagenomes</taxon>
        <taxon>ecological metagenomes</taxon>
    </lineage>
</organism>
<dbReference type="EMBL" id="CAFBQG010000142">
    <property type="protein sequence ID" value="CAB5052256.1"/>
    <property type="molecule type" value="Genomic_DNA"/>
</dbReference>
<dbReference type="Pfam" id="PF00498">
    <property type="entry name" value="FHA"/>
    <property type="match status" value="1"/>
</dbReference>
<dbReference type="InterPro" id="IPR000253">
    <property type="entry name" value="FHA_dom"/>
</dbReference>
<dbReference type="Gene3D" id="2.60.200.20">
    <property type="match status" value="1"/>
</dbReference>
<sequence>MLGSEILIRDLGSTNGTMVDGTRATEMILRDGSIIKIGNITLTYKSR</sequence>
<dbReference type="AlphaFoldDB" id="A0A6J7THC0"/>
<evidence type="ECO:0000259" key="1">
    <source>
        <dbReference type="Pfam" id="PF00498"/>
    </source>
</evidence>
<dbReference type="CDD" id="cd00060">
    <property type="entry name" value="FHA"/>
    <property type="match status" value="1"/>
</dbReference>
<reference evidence="2" key="1">
    <citation type="submission" date="2020-05" db="EMBL/GenBank/DDBJ databases">
        <authorList>
            <person name="Chiriac C."/>
            <person name="Salcher M."/>
            <person name="Ghai R."/>
            <person name="Kavagutti S V."/>
        </authorList>
    </citation>
    <scope>NUCLEOTIDE SEQUENCE</scope>
</reference>
<proteinExistence type="predicted"/>